<protein>
    <submittedName>
        <fullName evidence="2">Uncharacterized protein</fullName>
    </submittedName>
</protein>
<comment type="caution">
    <text evidence="2">The sequence shown here is derived from an EMBL/GenBank/DDBJ whole genome shotgun (WGS) entry which is preliminary data.</text>
</comment>
<feature type="non-terminal residue" evidence="2">
    <location>
        <position position="1"/>
    </location>
</feature>
<dbReference type="Proteomes" id="UP001140091">
    <property type="component" value="Unassembled WGS sequence"/>
</dbReference>
<feature type="compositionally biased region" description="Low complexity" evidence="1">
    <location>
        <begin position="220"/>
        <end position="229"/>
    </location>
</feature>
<feature type="region of interest" description="Disordered" evidence="1">
    <location>
        <begin position="210"/>
        <end position="272"/>
    </location>
</feature>
<gene>
    <name evidence="2" type="ORF">H1R20_g5013</name>
</gene>
<accession>A0A9W8JA55</accession>
<feature type="compositionally biased region" description="Basic and acidic residues" evidence="1">
    <location>
        <begin position="516"/>
        <end position="530"/>
    </location>
</feature>
<sequence length="576" mass="65313">MSNSDALSIWCICAEGSRTELVPTTQATRVRVQRSDIVDDLKLQLENDFHKRKHLVILRSQEYLSVKHELKDKIPQLGKAGKLEDIRPEKEVADLTIKSDEVLIIATITKSVPEHHVSKTQGKDVSESLHLKALHKDHRHLAMSANQRGVVTQEDLKLSKVIEEENPEDPIRSFEKELGQFRYIDRGLANRSLDKMVATNAQLESLLKEGAASDSDDNAPSDSNDNVPSDSDDNVPSDSNDNAPSDSNNAPSDSNDNAPPSSDNAFSGSHDITMSDINPEADSYKYTCSLAELHHMQMVWDSRFSSALNTDPKDRYDENLANAAIFFPFAFGLRRRPNFSFKFATFNWPFKMFIQVDEAVFSYHPRSDFLFTYGRLFQFIGEVQSQKNKADRNHMLLQAAYVVKFSNTLLKKHKVAKNFRLLTAYINNNGEVERSIVYQDKGNDDKVKYTTPRIFNLNKRYELLAFLRELYNFASRMEREYSDEDLEDAQAEMEKLESESSTSARHPDVRAWTARPKTDRGSAPEPKQQKPADGGDEFMMQLKAEGYEVEPQVIGDGSVDTWELEGPPPQHGVPLL</sequence>
<organism evidence="2 3">
    <name type="scientific">Candolleomyces eurysporus</name>
    <dbReference type="NCBI Taxonomy" id="2828524"/>
    <lineage>
        <taxon>Eukaryota</taxon>
        <taxon>Fungi</taxon>
        <taxon>Dikarya</taxon>
        <taxon>Basidiomycota</taxon>
        <taxon>Agaricomycotina</taxon>
        <taxon>Agaricomycetes</taxon>
        <taxon>Agaricomycetidae</taxon>
        <taxon>Agaricales</taxon>
        <taxon>Agaricineae</taxon>
        <taxon>Psathyrellaceae</taxon>
        <taxon>Candolleomyces</taxon>
    </lineage>
</organism>
<evidence type="ECO:0000256" key="1">
    <source>
        <dbReference type="SAM" id="MobiDB-lite"/>
    </source>
</evidence>
<evidence type="ECO:0000313" key="3">
    <source>
        <dbReference type="Proteomes" id="UP001140091"/>
    </source>
</evidence>
<feature type="compositionally biased region" description="Pro residues" evidence="1">
    <location>
        <begin position="566"/>
        <end position="576"/>
    </location>
</feature>
<dbReference type="AlphaFoldDB" id="A0A9W8JA55"/>
<proteinExistence type="predicted"/>
<name>A0A9W8JA55_9AGAR</name>
<keyword evidence="3" id="KW-1185">Reference proteome</keyword>
<dbReference type="EMBL" id="JANBPK010000782">
    <property type="protein sequence ID" value="KAJ2932081.1"/>
    <property type="molecule type" value="Genomic_DNA"/>
</dbReference>
<evidence type="ECO:0000313" key="2">
    <source>
        <dbReference type="EMBL" id="KAJ2932081.1"/>
    </source>
</evidence>
<reference evidence="2" key="1">
    <citation type="submission" date="2022-06" db="EMBL/GenBank/DDBJ databases">
        <title>Genome Sequence of Candolleomyces eurysporus.</title>
        <authorList>
            <person name="Buettner E."/>
        </authorList>
    </citation>
    <scope>NUCLEOTIDE SEQUENCE</scope>
    <source>
        <strain evidence="2">VTCC 930004</strain>
    </source>
</reference>
<feature type="compositionally biased region" description="Low complexity" evidence="1">
    <location>
        <begin position="236"/>
        <end position="265"/>
    </location>
</feature>
<feature type="region of interest" description="Disordered" evidence="1">
    <location>
        <begin position="484"/>
        <end position="576"/>
    </location>
</feature>